<gene>
    <name evidence="2" type="ORF">NG799_17460</name>
</gene>
<dbReference type="RefSeq" id="WP_368007646.1">
    <property type="nucleotide sequence ID" value="NZ_JAMXFF010000027.1"/>
</dbReference>
<evidence type="ECO:0000313" key="2">
    <source>
        <dbReference type="EMBL" id="MCT7968103.1"/>
    </source>
</evidence>
<dbReference type="Pfam" id="PF09709">
    <property type="entry name" value="Cas_Csd1"/>
    <property type="match status" value="1"/>
</dbReference>
<name>A0ABT2MTU3_9CYAN</name>
<accession>A0ABT2MTU3</accession>
<keyword evidence="3" id="KW-1185">Reference proteome</keyword>
<evidence type="ECO:0000256" key="1">
    <source>
        <dbReference type="SAM" id="MobiDB-lite"/>
    </source>
</evidence>
<comment type="caution">
    <text evidence="2">The sequence shown here is derived from an EMBL/GenBank/DDBJ whole genome shotgun (WGS) entry which is preliminary data.</text>
</comment>
<proteinExistence type="predicted"/>
<evidence type="ECO:0000313" key="3">
    <source>
        <dbReference type="Proteomes" id="UP001525890"/>
    </source>
</evidence>
<reference evidence="2 3" key="1">
    <citation type="journal article" date="2022" name="Front. Microbiol.">
        <title>High genomic differentiation and limited gene flow indicate recent cryptic speciation within the genus Laspinema (cyanobacteria).</title>
        <authorList>
            <person name="Stanojkovic A."/>
            <person name="Skoupy S."/>
            <person name="Skaloud P."/>
            <person name="Dvorak P."/>
        </authorList>
    </citation>
    <scope>NUCLEOTIDE SEQUENCE [LARGE SCALE GENOMIC DNA]</scope>
    <source>
        <strain evidence="2 3">D2a</strain>
    </source>
</reference>
<protein>
    <submittedName>
        <fullName evidence="2">Type I-C CRISPR-associated protein Cas8c/Csd1</fullName>
    </submittedName>
</protein>
<sequence>MLLESLYEFAQTVDELPSMGYGSAKVAGLIHLDGSENYVYEPLETSKKKGKKEVKVPGKYLEVPEIRRNGCLAKLISDTAEYIYEGGRKGYRDAYLQLLKDCWEATQEPSVKAVLDYCQNTPVKPDDIEVGDRIAFFWVDEGCLITDIPIIKQWWQERSQPNDAPISQCLVTGKQAKIAQKQAIQLKNIPGGNSSGASLISSYGDAFQSYGVKQASPISISADNDIHQVLNWMLANPERSLRIGDMAILLWGTTFGGKELADVEACQRYLKTPFSPDPKRSPLVNLLMLCGNAGRVSIREWQRQPEEKLRSSLSNWLGFQQIPGWNSFESYHYLSIYQLSRAPYRFDEKKILNRTVKALLNNALWGQPLPISLVQNVCERNRIEKGVTWSRAVFLNLYLQLYKDGQSTMELDRNHAMAFNFGRLLATYAKIQRAAQKCDLSKTNAAQAFGTAGMSPVTLALRLASNANNHLQVISRKSGGKLAHYFENQLAELNAAIAELLPLPSVFSIEQQAYFSMGYWSELHRKKTKDEQPEEAVSSTEPASLMDLLGEE</sequence>
<feature type="region of interest" description="Disordered" evidence="1">
    <location>
        <begin position="526"/>
        <end position="552"/>
    </location>
</feature>
<organism evidence="2 3">
    <name type="scientific">Laspinema palackyanum D2a</name>
    <dbReference type="NCBI Taxonomy" id="2953684"/>
    <lineage>
        <taxon>Bacteria</taxon>
        <taxon>Bacillati</taxon>
        <taxon>Cyanobacteriota</taxon>
        <taxon>Cyanophyceae</taxon>
        <taxon>Oscillatoriophycideae</taxon>
        <taxon>Oscillatoriales</taxon>
        <taxon>Laspinemataceae</taxon>
        <taxon>Laspinema</taxon>
        <taxon>Laspinema palackyanum</taxon>
    </lineage>
</organism>
<dbReference type="InterPro" id="IPR010144">
    <property type="entry name" value="CRISPR-assoc_prot_Csd1-typ"/>
</dbReference>
<dbReference type="EMBL" id="JAMXFF010000027">
    <property type="protein sequence ID" value="MCT7968103.1"/>
    <property type="molecule type" value="Genomic_DNA"/>
</dbReference>
<dbReference type="Proteomes" id="UP001525890">
    <property type="component" value="Unassembled WGS sequence"/>
</dbReference>